<dbReference type="EMBL" id="JAACJP010000002">
    <property type="protein sequence ID" value="KAF5386888.1"/>
    <property type="molecule type" value="Genomic_DNA"/>
</dbReference>
<organism evidence="1 2">
    <name type="scientific">Tricholomella constricta</name>
    <dbReference type="NCBI Taxonomy" id="117010"/>
    <lineage>
        <taxon>Eukaryota</taxon>
        <taxon>Fungi</taxon>
        <taxon>Dikarya</taxon>
        <taxon>Basidiomycota</taxon>
        <taxon>Agaricomycotina</taxon>
        <taxon>Agaricomycetes</taxon>
        <taxon>Agaricomycetidae</taxon>
        <taxon>Agaricales</taxon>
        <taxon>Tricholomatineae</taxon>
        <taxon>Lyophyllaceae</taxon>
        <taxon>Tricholomella</taxon>
    </lineage>
</organism>
<accession>A0A8H5MAI4</accession>
<proteinExistence type="predicted"/>
<protein>
    <recommendedName>
        <fullName evidence="3">RRM domain-containing protein</fullName>
    </recommendedName>
</protein>
<reference evidence="1 2" key="1">
    <citation type="journal article" date="2020" name="ISME J.">
        <title>Uncovering the hidden diversity of litter-decomposition mechanisms in mushroom-forming fungi.</title>
        <authorList>
            <person name="Floudas D."/>
            <person name="Bentzer J."/>
            <person name="Ahren D."/>
            <person name="Johansson T."/>
            <person name="Persson P."/>
            <person name="Tunlid A."/>
        </authorList>
    </citation>
    <scope>NUCLEOTIDE SEQUENCE [LARGE SCALE GENOMIC DNA]</scope>
    <source>
        <strain evidence="1 2">CBS 661.87</strain>
    </source>
</reference>
<name>A0A8H5MAI4_9AGAR</name>
<evidence type="ECO:0000313" key="2">
    <source>
        <dbReference type="Proteomes" id="UP000565441"/>
    </source>
</evidence>
<evidence type="ECO:0000313" key="1">
    <source>
        <dbReference type="EMBL" id="KAF5386888.1"/>
    </source>
</evidence>
<dbReference type="Proteomes" id="UP000565441">
    <property type="component" value="Unassembled WGS sequence"/>
</dbReference>
<sequence length="233" mass="25635">MSVSSIGAQAGRILRTTPAGRAFNTYADSQRQIALTGVPNLTTPGDIRRAIAGKLQGVADVELDYFRFRPTGRAFITLTRHEFLRDNLRELGKLTLCGIPIKSAAVNSKDVDGRQRTRGSKGRAEAIARGAIQGTGPRGQFPNAERNVVMWGLPGRLESNELEAALHGFKLARSAKGQATIVKIPLPEDRFSMYSRFLVTMASVSEARRLVRNFHLTEWVNSGKQLIRAQVLH</sequence>
<dbReference type="OrthoDB" id="5541797at2759"/>
<keyword evidence="2" id="KW-1185">Reference proteome</keyword>
<evidence type="ECO:0008006" key="3">
    <source>
        <dbReference type="Google" id="ProtNLM"/>
    </source>
</evidence>
<comment type="caution">
    <text evidence="1">The sequence shown here is derived from an EMBL/GenBank/DDBJ whole genome shotgun (WGS) entry which is preliminary data.</text>
</comment>
<gene>
    <name evidence="1" type="ORF">D9615_001895</name>
</gene>
<dbReference type="AlphaFoldDB" id="A0A8H5MAI4"/>